<dbReference type="Pfam" id="PF00107">
    <property type="entry name" value="ADH_zinc_N"/>
    <property type="match status" value="1"/>
</dbReference>
<dbReference type="InterPro" id="IPR013149">
    <property type="entry name" value="ADH-like_C"/>
</dbReference>
<dbReference type="InterPro" id="IPR011032">
    <property type="entry name" value="GroES-like_sf"/>
</dbReference>
<feature type="domain" description="Enoyl reductase (ER)" evidence="4">
    <location>
        <begin position="167"/>
        <end position="474"/>
    </location>
</feature>
<evidence type="ECO:0000256" key="3">
    <source>
        <dbReference type="SAM" id="MobiDB-lite"/>
    </source>
</evidence>
<evidence type="ECO:0000259" key="4">
    <source>
        <dbReference type="SMART" id="SM00829"/>
    </source>
</evidence>
<dbReference type="InterPro" id="IPR002364">
    <property type="entry name" value="Quin_OxRdtase/zeta-crystal_CS"/>
</dbReference>
<dbReference type="AlphaFoldDB" id="A0A843UT47"/>
<sequence length="487" mass="53591">MDGKVGSGCWIRPSRPRSELGRIAGSVRFHRNLADLGSTRRFGCRVLHISPPTEVDVNLHRGVFAIDWHAQTFPPFLDFFERFWSLARDLQHSLLSREQINYTRRRPFLTPPEPPTKRNFKFQKIVLFLWHRPSFKRVGSPTGSSLSGDCGNPTGPQHTSGESHRWATKGMTFCGICRIQKFWIFGVNFSSGRYFGGKNNEVLSRLPFDAGFEAVGLIAAIGGSVHHLKVGMPVAIMSFGSYAEFVMVPSKHIMPVPRPDPEVVAILTSGLTASIALEVAGKLESGEVVLVTAAAGGTGQFAVQLAKLAGNKVVATCGGEKKAVLLKSLGVDRVIDYKKENIKSVLKKEFPGGLNIIYESVGGEMFDMCLNALATYGRLVVIGMISQYQGEHGWKPLNYTGLCEKILAKSQTVAGFFLPQYAHLWPQHMDRLFDLYSSGKLKVAVDPKEFLGLRSVADAVEYLHSGESHGKVVVCVDPTFIRPSAKL</sequence>
<dbReference type="PANTHER" id="PTHR43677:SF3">
    <property type="entry name" value="PROSTAGLANDIN REDUCTASE 3"/>
    <property type="match status" value="1"/>
</dbReference>
<accession>A0A843UT47</accession>
<dbReference type="Gene3D" id="3.90.180.10">
    <property type="entry name" value="Medium-chain alcohol dehydrogenases, catalytic domain"/>
    <property type="match status" value="1"/>
</dbReference>
<dbReference type="SUPFAM" id="SSF51735">
    <property type="entry name" value="NAD(P)-binding Rossmann-fold domains"/>
    <property type="match status" value="1"/>
</dbReference>
<dbReference type="EMBL" id="NMUH01000792">
    <property type="protein sequence ID" value="MQL84880.1"/>
    <property type="molecule type" value="Genomic_DNA"/>
</dbReference>
<dbReference type="GO" id="GO:0016491">
    <property type="term" value="F:oxidoreductase activity"/>
    <property type="evidence" value="ECO:0007669"/>
    <property type="project" value="UniProtKB-KW"/>
</dbReference>
<comment type="caution">
    <text evidence="5">The sequence shown here is derived from an EMBL/GenBank/DDBJ whole genome shotgun (WGS) entry which is preliminary data.</text>
</comment>
<dbReference type="Gene3D" id="3.40.50.720">
    <property type="entry name" value="NAD(P)-binding Rossmann-like Domain"/>
    <property type="match status" value="1"/>
</dbReference>
<dbReference type="GO" id="GO:0008270">
    <property type="term" value="F:zinc ion binding"/>
    <property type="evidence" value="ECO:0007669"/>
    <property type="project" value="InterPro"/>
</dbReference>
<dbReference type="Pfam" id="PF08240">
    <property type="entry name" value="ADH_N"/>
    <property type="match status" value="1"/>
</dbReference>
<dbReference type="OrthoDB" id="48317at2759"/>
<dbReference type="SMART" id="SM00829">
    <property type="entry name" value="PKS_ER"/>
    <property type="match status" value="1"/>
</dbReference>
<evidence type="ECO:0000313" key="5">
    <source>
        <dbReference type="EMBL" id="MQL84880.1"/>
    </source>
</evidence>
<name>A0A843UT47_COLES</name>
<dbReference type="PROSITE" id="PS01162">
    <property type="entry name" value="QOR_ZETA_CRYSTAL"/>
    <property type="match status" value="1"/>
</dbReference>
<evidence type="ECO:0000313" key="6">
    <source>
        <dbReference type="Proteomes" id="UP000652761"/>
    </source>
</evidence>
<dbReference type="InterPro" id="IPR051397">
    <property type="entry name" value="Zn-ADH-like_protein"/>
</dbReference>
<dbReference type="InterPro" id="IPR013154">
    <property type="entry name" value="ADH-like_N"/>
</dbReference>
<dbReference type="InterPro" id="IPR036291">
    <property type="entry name" value="NAD(P)-bd_dom_sf"/>
</dbReference>
<keyword evidence="2" id="KW-0560">Oxidoreductase</keyword>
<proteinExistence type="predicted"/>
<dbReference type="SUPFAM" id="SSF50129">
    <property type="entry name" value="GroES-like"/>
    <property type="match status" value="1"/>
</dbReference>
<protein>
    <recommendedName>
        <fullName evidence="4">Enoyl reductase (ER) domain-containing protein</fullName>
    </recommendedName>
</protein>
<evidence type="ECO:0000256" key="2">
    <source>
        <dbReference type="ARBA" id="ARBA00023002"/>
    </source>
</evidence>
<dbReference type="FunFam" id="3.40.50.720:FF:000121">
    <property type="entry name" value="Prostaglandin reductase 2"/>
    <property type="match status" value="1"/>
</dbReference>
<reference evidence="5" key="1">
    <citation type="submission" date="2017-07" db="EMBL/GenBank/DDBJ databases">
        <title>Taro Niue Genome Assembly and Annotation.</title>
        <authorList>
            <person name="Atibalentja N."/>
            <person name="Keating K."/>
            <person name="Fields C.J."/>
        </authorList>
    </citation>
    <scope>NUCLEOTIDE SEQUENCE</scope>
    <source>
        <strain evidence="5">Niue_2</strain>
        <tissue evidence="5">Leaf</tissue>
    </source>
</reference>
<organism evidence="5 6">
    <name type="scientific">Colocasia esculenta</name>
    <name type="common">Wild taro</name>
    <name type="synonym">Arum esculentum</name>
    <dbReference type="NCBI Taxonomy" id="4460"/>
    <lineage>
        <taxon>Eukaryota</taxon>
        <taxon>Viridiplantae</taxon>
        <taxon>Streptophyta</taxon>
        <taxon>Embryophyta</taxon>
        <taxon>Tracheophyta</taxon>
        <taxon>Spermatophyta</taxon>
        <taxon>Magnoliopsida</taxon>
        <taxon>Liliopsida</taxon>
        <taxon>Araceae</taxon>
        <taxon>Aroideae</taxon>
        <taxon>Colocasieae</taxon>
        <taxon>Colocasia</taxon>
    </lineage>
</organism>
<feature type="region of interest" description="Disordered" evidence="3">
    <location>
        <begin position="140"/>
        <end position="163"/>
    </location>
</feature>
<dbReference type="PANTHER" id="PTHR43677">
    <property type="entry name" value="SHORT-CHAIN DEHYDROGENASE/REDUCTASE"/>
    <property type="match status" value="1"/>
</dbReference>
<gene>
    <name evidence="5" type="ORF">Taro_017391</name>
</gene>
<evidence type="ECO:0000256" key="1">
    <source>
        <dbReference type="ARBA" id="ARBA00011738"/>
    </source>
</evidence>
<keyword evidence="6" id="KW-1185">Reference proteome</keyword>
<dbReference type="Proteomes" id="UP000652761">
    <property type="component" value="Unassembled WGS sequence"/>
</dbReference>
<dbReference type="InterPro" id="IPR020843">
    <property type="entry name" value="ER"/>
</dbReference>
<comment type="subunit">
    <text evidence="1">Homodimer.</text>
</comment>
<dbReference type="GO" id="GO:0005739">
    <property type="term" value="C:mitochondrion"/>
    <property type="evidence" value="ECO:0007669"/>
    <property type="project" value="TreeGrafter"/>
</dbReference>